<dbReference type="GO" id="GO:0071513">
    <property type="term" value="C:phosphopantothenoylcysteine decarboxylase complex"/>
    <property type="evidence" value="ECO:0007669"/>
    <property type="project" value="TreeGrafter"/>
</dbReference>
<feature type="domain" description="Flavoprotein" evidence="2">
    <location>
        <begin position="22"/>
        <end position="150"/>
    </location>
</feature>
<comment type="caution">
    <text evidence="3">The sequence shown here is derived from an EMBL/GenBank/DDBJ whole genome shotgun (WGS) entry which is preliminary data.</text>
</comment>
<evidence type="ECO:0000256" key="1">
    <source>
        <dbReference type="SAM" id="MobiDB-lite"/>
    </source>
</evidence>
<evidence type="ECO:0000259" key="2">
    <source>
        <dbReference type="Pfam" id="PF02441"/>
    </source>
</evidence>
<dbReference type="InterPro" id="IPR003382">
    <property type="entry name" value="Flavoprotein"/>
</dbReference>
<dbReference type="OrthoDB" id="161343at2"/>
<feature type="region of interest" description="Disordered" evidence="1">
    <location>
        <begin position="51"/>
        <end position="72"/>
    </location>
</feature>
<dbReference type="GO" id="GO:0015937">
    <property type="term" value="P:coenzyme A biosynthetic process"/>
    <property type="evidence" value="ECO:0007669"/>
    <property type="project" value="TreeGrafter"/>
</dbReference>
<dbReference type="Gene3D" id="3.40.50.1950">
    <property type="entry name" value="Flavin prenyltransferase-like"/>
    <property type="match status" value="1"/>
</dbReference>
<dbReference type="PANTHER" id="PTHR14359">
    <property type="entry name" value="HOMO-OLIGOMERIC FLAVIN CONTAINING CYS DECARBOXYLASE FAMILY"/>
    <property type="match status" value="1"/>
</dbReference>
<dbReference type="Proteomes" id="UP000295674">
    <property type="component" value="Unassembled WGS sequence"/>
</dbReference>
<dbReference type="SUPFAM" id="SSF52507">
    <property type="entry name" value="Homo-oligomeric flavin-containing Cys decarboxylases, HFCD"/>
    <property type="match status" value="1"/>
</dbReference>
<dbReference type="EMBL" id="SMKS01000042">
    <property type="protein sequence ID" value="TDD03112.1"/>
    <property type="molecule type" value="Genomic_DNA"/>
</dbReference>
<dbReference type="GO" id="GO:0004633">
    <property type="term" value="F:phosphopantothenoylcysteine decarboxylase activity"/>
    <property type="evidence" value="ECO:0007669"/>
    <property type="project" value="TreeGrafter"/>
</dbReference>
<protein>
    <submittedName>
        <fullName evidence="3">Flavoprotein</fullName>
    </submittedName>
</protein>
<evidence type="ECO:0000313" key="3">
    <source>
        <dbReference type="EMBL" id="TDD03112.1"/>
    </source>
</evidence>
<dbReference type="InterPro" id="IPR036551">
    <property type="entry name" value="Flavin_trans-like"/>
</dbReference>
<accession>A0A4R4VCW6</accession>
<dbReference type="GO" id="GO:0010181">
    <property type="term" value="F:FMN binding"/>
    <property type="evidence" value="ECO:0007669"/>
    <property type="project" value="TreeGrafter"/>
</dbReference>
<dbReference type="Pfam" id="PF02441">
    <property type="entry name" value="Flavoprotein"/>
    <property type="match status" value="1"/>
</dbReference>
<dbReference type="PANTHER" id="PTHR14359:SF6">
    <property type="entry name" value="PHOSPHOPANTOTHENOYLCYSTEINE DECARBOXYLASE"/>
    <property type="match status" value="1"/>
</dbReference>
<evidence type="ECO:0000313" key="4">
    <source>
        <dbReference type="Proteomes" id="UP000295674"/>
    </source>
</evidence>
<dbReference type="RefSeq" id="WP_132677405.1">
    <property type="nucleotide sequence ID" value="NZ_SMKS01000042.1"/>
</dbReference>
<keyword evidence="4" id="KW-1185">Reference proteome</keyword>
<dbReference type="AlphaFoldDB" id="A0A4R4VCW6"/>
<name>A0A4R4VCW6_9PSEU</name>
<gene>
    <name evidence="3" type="ORF">E1181_21280</name>
</gene>
<sequence length="180" mass="19177">MSNRPVVYLIASAAPPVRQLDEPLALLDEAGYSVCVILTPTAATWTGPARLETKTGSPVRVHPRLPDEQDPLPPADAVLAAPTTFNTFNKVAAGISDTLAASLLNEFLGADIPMVFAPCVKQNLRQHPAYQSSLNQLSRCGVKVLEPDSITSRGQDNLATFNWPAIVFALLAESNGDKSA</sequence>
<reference evidence="3 4" key="1">
    <citation type="submission" date="2019-03" db="EMBL/GenBank/DDBJ databases">
        <title>Draft genome sequences of novel Actinobacteria.</title>
        <authorList>
            <person name="Sahin N."/>
            <person name="Ay H."/>
            <person name="Saygin H."/>
        </authorList>
    </citation>
    <scope>NUCLEOTIDE SEQUENCE [LARGE SCALE GENOMIC DNA]</scope>
    <source>
        <strain evidence="3 4">16K309</strain>
    </source>
</reference>
<proteinExistence type="predicted"/>
<organism evidence="3 4">
    <name type="scientific">Saccharopolyspora terrae</name>
    <dbReference type="NCBI Taxonomy" id="2530384"/>
    <lineage>
        <taxon>Bacteria</taxon>
        <taxon>Bacillati</taxon>
        <taxon>Actinomycetota</taxon>
        <taxon>Actinomycetes</taxon>
        <taxon>Pseudonocardiales</taxon>
        <taxon>Pseudonocardiaceae</taxon>
        <taxon>Saccharopolyspora</taxon>
    </lineage>
</organism>